<comment type="caution">
    <text evidence="3">The sequence shown here is derived from an EMBL/GenBank/DDBJ whole genome shotgun (WGS) entry which is preliminary data.</text>
</comment>
<evidence type="ECO:0000256" key="2">
    <source>
        <dbReference type="SAM" id="SignalP"/>
    </source>
</evidence>
<organism evidence="3 4">
    <name type="scientific">Colletotrichum zoysiae</name>
    <dbReference type="NCBI Taxonomy" id="1216348"/>
    <lineage>
        <taxon>Eukaryota</taxon>
        <taxon>Fungi</taxon>
        <taxon>Dikarya</taxon>
        <taxon>Ascomycota</taxon>
        <taxon>Pezizomycotina</taxon>
        <taxon>Sordariomycetes</taxon>
        <taxon>Hypocreomycetidae</taxon>
        <taxon>Glomerellales</taxon>
        <taxon>Glomerellaceae</taxon>
        <taxon>Colletotrichum</taxon>
        <taxon>Colletotrichum graminicola species complex</taxon>
    </lineage>
</organism>
<reference evidence="3" key="1">
    <citation type="submission" date="2021-06" db="EMBL/GenBank/DDBJ databases">
        <title>Comparative genomics, transcriptomics and evolutionary studies reveal genomic signatures of adaptation to plant cell wall in hemibiotrophic fungi.</title>
        <authorList>
            <consortium name="DOE Joint Genome Institute"/>
            <person name="Baroncelli R."/>
            <person name="Diaz J.F."/>
            <person name="Benocci T."/>
            <person name="Peng M."/>
            <person name="Battaglia E."/>
            <person name="Haridas S."/>
            <person name="Andreopoulos W."/>
            <person name="Labutti K."/>
            <person name="Pangilinan J."/>
            <person name="Floch G.L."/>
            <person name="Makela M.R."/>
            <person name="Henrissat B."/>
            <person name="Grigoriev I.V."/>
            <person name="Crouch J.A."/>
            <person name="De Vries R.P."/>
            <person name="Sukno S.A."/>
            <person name="Thon M.R."/>
        </authorList>
    </citation>
    <scope>NUCLEOTIDE SEQUENCE</scope>
    <source>
        <strain evidence="3">MAFF235873</strain>
    </source>
</reference>
<keyword evidence="4" id="KW-1185">Reference proteome</keyword>
<dbReference type="Proteomes" id="UP001232148">
    <property type="component" value="Unassembled WGS sequence"/>
</dbReference>
<evidence type="ECO:0000313" key="3">
    <source>
        <dbReference type="EMBL" id="KAK2027869.1"/>
    </source>
</evidence>
<name>A0AAD9M0C9_9PEZI</name>
<dbReference type="AlphaFoldDB" id="A0AAD9M0C9"/>
<gene>
    <name evidence="3" type="ORF">LX32DRAFT_425663</name>
</gene>
<proteinExistence type="predicted"/>
<evidence type="ECO:0000313" key="4">
    <source>
        <dbReference type="Proteomes" id="UP001232148"/>
    </source>
</evidence>
<dbReference type="EMBL" id="MU842887">
    <property type="protein sequence ID" value="KAK2027869.1"/>
    <property type="molecule type" value="Genomic_DNA"/>
</dbReference>
<keyword evidence="2" id="KW-0732">Signal</keyword>
<protein>
    <submittedName>
        <fullName evidence="3">Uncharacterized protein</fullName>
    </submittedName>
</protein>
<accession>A0AAD9M0C9</accession>
<feature type="chain" id="PRO_5042177804" evidence="2">
    <location>
        <begin position="22"/>
        <end position="69"/>
    </location>
</feature>
<feature type="signal peptide" evidence="2">
    <location>
        <begin position="1"/>
        <end position="21"/>
    </location>
</feature>
<keyword evidence="1" id="KW-0472">Membrane</keyword>
<sequence>MVPWFWVLFPSSSLFLSLCLSLPVPSVTDSSEYLPKVYVGTYFVHTPYIALVLCMGAPVTGYLLGAPYF</sequence>
<evidence type="ECO:0000256" key="1">
    <source>
        <dbReference type="SAM" id="Phobius"/>
    </source>
</evidence>
<keyword evidence="1" id="KW-0812">Transmembrane</keyword>
<keyword evidence="1" id="KW-1133">Transmembrane helix</keyword>
<feature type="transmembrane region" description="Helical" evidence="1">
    <location>
        <begin position="45"/>
        <end position="65"/>
    </location>
</feature>